<accession>A0A672GVB1</accession>
<protein>
    <submittedName>
        <fullName evidence="1">Uncharacterized protein</fullName>
    </submittedName>
</protein>
<dbReference type="Ensembl" id="ENSSFAT00005021833.1">
    <property type="protein sequence ID" value="ENSSFAP00005020970.1"/>
    <property type="gene ID" value="ENSSFAG00005010943.1"/>
</dbReference>
<reference evidence="1" key="2">
    <citation type="submission" date="2025-08" db="UniProtKB">
        <authorList>
            <consortium name="Ensembl"/>
        </authorList>
    </citation>
    <scope>IDENTIFICATION</scope>
</reference>
<evidence type="ECO:0000313" key="1">
    <source>
        <dbReference type="Ensembl" id="ENSSFAP00005020970.1"/>
    </source>
</evidence>
<keyword evidence="2" id="KW-1185">Reference proteome</keyword>
<proteinExistence type="predicted"/>
<dbReference type="Proteomes" id="UP000472267">
    <property type="component" value="Chromosome 20"/>
</dbReference>
<reference evidence="1" key="1">
    <citation type="submission" date="2019-06" db="EMBL/GenBank/DDBJ databases">
        <authorList>
            <consortium name="Wellcome Sanger Institute Data Sharing"/>
        </authorList>
    </citation>
    <scope>NUCLEOTIDE SEQUENCE [LARGE SCALE GENOMIC DNA]</scope>
</reference>
<evidence type="ECO:0000313" key="2">
    <source>
        <dbReference type="Proteomes" id="UP000472267"/>
    </source>
</evidence>
<organism evidence="1 2">
    <name type="scientific">Salarias fasciatus</name>
    <name type="common">Jewelled blenny</name>
    <name type="synonym">Blennius fasciatus</name>
    <dbReference type="NCBI Taxonomy" id="181472"/>
    <lineage>
        <taxon>Eukaryota</taxon>
        <taxon>Metazoa</taxon>
        <taxon>Chordata</taxon>
        <taxon>Craniata</taxon>
        <taxon>Vertebrata</taxon>
        <taxon>Euteleostomi</taxon>
        <taxon>Actinopterygii</taxon>
        <taxon>Neopterygii</taxon>
        <taxon>Teleostei</taxon>
        <taxon>Neoteleostei</taxon>
        <taxon>Acanthomorphata</taxon>
        <taxon>Ovalentaria</taxon>
        <taxon>Blenniimorphae</taxon>
        <taxon>Blenniiformes</taxon>
        <taxon>Blennioidei</taxon>
        <taxon>Blenniidae</taxon>
        <taxon>Salariinae</taxon>
        <taxon>Salarias</taxon>
    </lineage>
</organism>
<dbReference type="InParanoid" id="A0A672GVB1"/>
<reference evidence="1" key="3">
    <citation type="submission" date="2025-09" db="UniProtKB">
        <authorList>
            <consortium name="Ensembl"/>
        </authorList>
    </citation>
    <scope>IDENTIFICATION</scope>
</reference>
<dbReference type="AlphaFoldDB" id="A0A672GVB1"/>
<name>A0A672GVB1_SALFA</name>
<sequence>MLQLYRQMLASCSQIDEFSFTYNTAILTFPEAQITVIAEILTEDIITMSPDSVQGDPFKSHANPLSCSARDRAARLTW</sequence>